<gene>
    <name evidence="1" type="ORF">HQ865_07745</name>
</gene>
<dbReference type="Proteomes" id="UP000505355">
    <property type="component" value="Chromosome"/>
</dbReference>
<evidence type="ECO:0000313" key="1">
    <source>
        <dbReference type="EMBL" id="QKJ29650.1"/>
    </source>
</evidence>
<organism evidence="1 2">
    <name type="scientific">Mucilaginibacter mali</name>
    <dbReference type="NCBI Taxonomy" id="2740462"/>
    <lineage>
        <taxon>Bacteria</taxon>
        <taxon>Pseudomonadati</taxon>
        <taxon>Bacteroidota</taxon>
        <taxon>Sphingobacteriia</taxon>
        <taxon>Sphingobacteriales</taxon>
        <taxon>Sphingobacteriaceae</taxon>
        <taxon>Mucilaginibacter</taxon>
    </lineage>
</organism>
<name>A0A7D4QJA1_9SPHI</name>
<protein>
    <submittedName>
        <fullName evidence="1">Uncharacterized protein</fullName>
    </submittedName>
</protein>
<reference evidence="1 2" key="1">
    <citation type="submission" date="2020-05" db="EMBL/GenBank/DDBJ databases">
        <title>Mucilaginibacter mali sp. nov.</title>
        <authorList>
            <person name="Kim H.S."/>
            <person name="Lee K.C."/>
            <person name="Suh M.K."/>
            <person name="Kim J.-S."/>
            <person name="Han K.-I."/>
            <person name="Eom M.K."/>
            <person name="Shin Y.K."/>
            <person name="Lee J.-S."/>
        </authorList>
    </citation>
    <scope>NUCLEOTIDE SEQUENCE [LARGE SCALE GENOMIC DNA]</scope>
    <source>
        <strain evidence="1 2">G2-14</strain>
    </source>
</reference>
<dbReference type="AlphaFoldDB" id="A0A7D4QJA1"/>
<accession>A0A7D4QJA1</accession>
<dbReference type="KEGG" id="mmab:HQ865_07745"/>
<sequence length="59" mass="6596">METLPGWKIDINEIANNVYRVTLTDAYGRQAGATGTDLGEVIKQVEGYAIDIEKQIREK</sequence>
<dbReference type="EMBL" id="CP054139">
    <property type="protein sequence ID" value="QKJ29650.1"/>
    <property type="molecule type" value="Genomic_DNA"/>
</dbReference>
<evidence type="ECO:0000313" key="2">
    <source>
        <dbReference type="Proteomes" id="UP000505355"/>
    </source>
</evidence>
<keyword evidence="2" id="KW-1185">Reference proteome</keyword>
<dbReference type="RefSeq" id="WP_173414342.1">
    <property type="nucleotide sequence ID" value="NZ_CP054139.1"/>
</dbReference>
<proteinExistence type="predicted"/>